<evidence type="ECO:0000259" key="2">
    <source>
        <dbReference type="PROSITE" id="PS50093"/>
    </source>
</evidence>
<dbReference type="EMBL" id="CACVAY010000115">
    <property type="protein sequence ID" value="CAA6823736.1"/>
    <property type="molecule type" value="Genomic_DNA"/>
</dbReference>
<evidence type="ECO:0000313" key="3">
    <source>
        <dbReference type="EMBL" id="CAA6823736.1"/>
    </source>
</evidence>
<dbReference type="NCBIfam" id="NF012200">
    <property type="entry name" value="choice_anch_D"/>
    <property type="match status" value="1"/>
</dbReference>
<dbReference type="CDD" id="cd00146">
    <property type="entry name" value="PKD"/>
    <property type="match status" value="1"/>
</dbReference>
<evidence type="ECO:0000256" key="1">
    <source>
        <dbReference type="SAM" id="MobiDB-lite"/>
    </source>
</evidence>
<dbReference type="SUPFAM" id="SSF49299">
    <property type="entry name" value="PKD domain"/>
    <property type="match status" value="1"/>
</dbReference>
<dbReference type="SUPFAM" id="SSF55486">
    <property type="entry name" value="Metalloproteases ('zincins'), catalytic domain"/>
    <property type="match status" value="1"/>
</dbReference>
<proteinExistence type="predicted"/>
<dbReference type="SMART" id="SM00089">
    <property type="entry name" value="PKD"/>
    <property type="match status" value="1"/>
</dbReference>
<feature type="compositionally biased region" description="Acidic residues" evidence="1">
    <location>
        <begin position="1058"/>
        <end position="1067"/>
    </location>
</feature>
<dbReference type="SUPFAM" id="SSF110296">
    <property type="entry name" value="Oligoxyloglucan reducing end-specific cellobiohydrolase"/>
    <property type="match status" value="1"/>
</dbReference>
<dbReference type="InterPro" id="IPR000601">
    <property type="entry name" value="PKD_dom"/>
</dbReference>
<reference evidence="3" key="1">
    <citation type="submission" date="2020-01" db="EMBL/GenBank/DDBJ databases">
        <authorList>
            <person name="Meier V. D."/>
            <person name="Meier V D."/>
        </authorList>
    </citation>
    <scope>NUCLEOTIDE SEQUENCE</scope>
    <source>
        <strain evidence="3">HLG_WM_MAG_07</strain>
    </source>
</reference>
<dbReference type="InterPro" id="IPR022409">
    <property type="entry name" value="PKD/Chitinase_dom"/>
</dbReference>
<sequence>MSPRIATPLLAGLLVAAGAYYFLNDESISHETNSNHYSSITSSESDPNDANGIITANKSVSLPKKDNSLSGNQSVVVNNESLKTYKAFKEWQTEYAQNKSDKAFIEKGIEIAEKRRAFIEDDIKNRPRRALRNSLSYSAYSNLPESIKPLIEEPITVVADLKIFPDENSGVEDHNTVAIFYEENGERVSHNITLYGDRKRILSKNNLSIQGIRLGKLAAIDDQAFQVVIGNDVSWAENKLALANNDKNKDYFTDEVIVGEPIKAVSQGQLYYFANESNVDALNLAMTQLENQMGPNSHLLEKSGMGNTVLPASGVSLKEQYSQQVLQASTWTETKKKMFFIRVDFSDNTGESVSKANLESVVNGSVSTLISNFSYRKTDIEGALSGTPVEASSQVVRMPQPGSYYSNLDNTSFANGSVALHADAKTAFDALGTSINLNDFDIVGVHFANIGMPYAGLASVGGGNHWIQSTTAPNVIAHELGHNYGLGHANYWDTGGNSVVGAGAEIGYGDIYDTMGNQSSGDFHVQAKSRLNWLPSSEWIDVSASGTYRIYRFDQDTLNTNNKALRVTKGSNEYYWLGYRRDFTSNTYSQNGAYIIWQRPNATNSVLIDTTPGSSDGKNDAGITLGRTYSDATADIHVTTIDQGGSGTDEWLDIQVNIGTQTGNQDPSVTITPPAALSARTPLVFTATASDPDGDTLAYDWDFGDGKIQSNVSNVTQKWTVGGNYTIKVTVSDMKGGTASHELTVTVVDPVAQWSDRTSNVTDNIVDIAASDTLAVAITNFAVIGSTDGTTWSQLSGRPSLNTYLRSIIYDGNQWVAVGQDYSFSASSWQGAVYTSPDASTWTERYKGGNRLRAVTSSGSVLVAVGDNGEAIRSTDSGVTWSAVSTGISTRLINIAYGNSQFIAVGSYFTGGASAMATSTDGLTWTDQTSSSGVAASAGYSAIEYFNDKFIGAAVNSRLGYLEDNGGIAFLSTRSNREEMPALMYGNGIYFGAGRNQDDSYNDLDVVSEDGKSWTTSSTTTSVPDRNSGVFFKDTFITVGDNGSIRQSGIFTAAVADNDSDGYDDTVETNVPNANDNNTGDGNGDGTDDNNQSDVTSFQANDGTSWLTYANTSSAAQSNFATSGAPVTVPADNQLVLGTTQFDLATTAGAVVTIEVYVAQDTSIKDYLLLSNDGEWYAQNATVTHAGNKTKLVFTVTEGGEFDRDATANGTLQLAEGGVMVESGLDIWPYAYLYGNVDLNTQTTAKSFSVKNTGSRALTITTVGTTGNDASEFVINNDGCSGQTLAADTDCTISASFQPTSIGSKSALIKVSTNDPDNASASIFVRNHEADEEESERRLPPVLNAFEILDSSSQPVTSMQSNTEYTVEWSILGYHEDYISSVVMFNCTGIADNTTCGANFTDSTRFLSSGQVNRYQSVNGLWQHQGIQSKVNQYRYTFTTPTVANSTPIVIRFYRLNSKDLQAGNGGLSLIIPGNHADDYYDTTGRRVKSTITP</sequence>
<name>A0A6S6U839_9GAMM</name>
<feature type="region of interest" description="Disordered" evidence="1">
    <location>
        <begin position="1057"/>
        <end position="1098"/>
    </location>
</feature>
<dbReference type="InterPro" id="IPR035986">
    <property type="entry name" value="PKD_dom_sf"/>
</dbReference>
<feature type="domain" description="PKD" evidence="2">
    <location>
        <begin position="666"/>
        <end position="747"/>
    </location>
</feature>
<dbReference type="InterPro" id="IPR013783">
    <property type="entry name" value="Ig-like_fold"/>
</dbReference>
<feature type="region of interest" description="Disordered" evidence="1">
    <location>
        <begin position="33"/>
        <end position="54"/>
    </location>
</feature>
<feature type="compositionally biased region" description="Polar residues" evidence="1">
    <location>
        <begin position="33"/>
        <end position="45"/>
    </location>
</feature>
<protein>
    <recommendedName>
        <fullName evidence="2">PKD domain-containing protein</fullName>
    </recommendedName>
</protein>
<accession>A0A6S6U839</accession>
<dbReference type="Pfam" id="PF18911">
    <property type="entry name" value="PKD_4"/>
    <property type="match status" value="1"/>
</dbReference>
<organism evidence="3">
    <name type="scientific">uncultured Thiotrichaceae bacterium</name>
    <dbReference type="NCBI Taxonomy" id="298394"/>
    <lineage>
        <taxon>Bacteria</taxon>
        <taxon>Pseudomonadati</taxon>
        <taxon>Pseudomonadota</taxon>
        <taxon>Gammaproteobacteria</taxon>
        <taxon>Thiotrichales</taxon>
        <taxon>Thiotrichaceae</taxon>
        <taxon>environmental samples</taxon>
    </lineage>
</organism>
<gene>
    <name evidence="3" type="ORF">HELGO_WM21342</name>
</gene>
<dbReference type="Gene3D" id="2.60.40.10">
    <property type="entry name" value="Immunoglobulins"/>
    <property type="match status" value="2"/>
</dbReference>
<dbReference type="PROSITE" id="PS50093">
    <property type="entry name" value="PKD"/>
    <property type="match status" value="1"/>
</dbReference>